<dbReference type="PANTHER" id="PTHR36159:SF1">
    <property type="entry name" value="RETROVIRUS-RELATED POL POLYPROTEIN FROM TRANSPOSON 412-LIKE PROTEIN"/>
    <property type="match status" value="1"/>
</dbReference>
<dbReference type="PANTHER" id="PTHR36159">
    <property type="entry name" value="PROTEIN CBG23766"/>
    <property type="match status" value="1"/>
</dbReference>
<name>A0A8D8QXV9_9HEMI</name>
<dbReference type="InterPro" id="IPR049512">
    <property type="entry name" value="DJR-like_dom"/>
</dbReference>
<organism evidence="2">
    <name type="scientific">Cacopsylla melanoneura</name>
    <dbReference type="NCBI Taxonomy" id="428564"/>
    <lineage>
        <taxon>Eukaryota</taxon>
        <taxon>Metazoa</taxon>
        <taxon>Ecdysozoa</taxon>
        <taxon>Arthropoda</taxon>
        <taxon>Hexapoda</taxon>
        <taxon>Insecta</taxon>
        <taxon>Pterygota</taxon>
        <taxon>Neoptera</taxon>
        <taxon>Paraneoptera</taxon>
        <taxon>Hemiptera</taxon>
        <taxon>Sternorrhyncha</taxon>
        <taxon>Psylloidea</taxon>
        <taxon>Psyllidae</taxon>
        <taxon>Psyllinae</taxon>
        <taxon>Cacopsylla</taxon>
    </lineage>
</organism>
<proteinExistence type="predicted"/>
<reference evidence="2" key="1">
    <citation type="submission" date="2021-05" db="EMBL/GenBank/DDBJ databases">
        <authorList>
            <person name="Alioto T."/>
            <person name="Alioto T."/>
            <person name="Gomez Garrido J."/>
        </authorList>
    </citation>
    <scope>NUCLEOTIDE SEQUENCE</scope>
</reference>
<dbReference type="AlphaFoldDB" id="A0A8D8QXV9"/>
<protein>
    <recommendedName>
        <fullName evidence="1">Double jelly roll-like domain-containing protein</fullName>
    </recommendedName>
</protein>
<dbReference type="Pfam" id="PF21738">
    <property type="entry name" value="DJR-like_dom"/>
    <property type="match status" value="1"/>
</dbReference>
<sequence length="399" mass="45977">MTNKENIYKKYDDAIISKHRHKFALTDSHNLNSTNNSFSFSINCEDDFLNMKEAKYYIKGSLVKKSDGSAYAAGLAIKLVDNFPAHLFKTIDVYKDETLIERVENLGRASTISGVVTSGTLKNDILSGFQSECKAGKFVVSGYLSDLGLGFFKHEECPIYKGNMKIAFIRNSDDDAIHRTGTDLPEEGKIVLDTFNLTIPVVKYEPTSKVELMRELMDLSKKGQYKFGFWSMKCTYQNVPRETNFEHCFNNVRIPTYVYVAFQSDRYEKSTKDSSNFDNCNVENISITCGDEQYPKFRQNGNFKEGDFVEFYDMFNSYRKVFKQQPLTPYTPAEFNEKKPVFVFDLSRHPKSMGTFTTNIVLNVDFKENVPENTRCYICFETSKEFVYDIRLNTLNEVL</sequence>
<evidence type="ECO:0000259" key="1">
    <source>
        <dbReference type="Pfam" id="PF21738"/>
    </source>
</evidence>
<accession>A0A8D8QXV9</accession>
<feature type="domain" description="Double jelly roll-like" evidence="1">
    <location>
        <begin position="77"/>
        <end position="378"/>
    </location>
</feature>
<evidence type="ECO:0000313" key="2">
    <source>
        <dbReference type="EMBL" id="CAG6639405.1"/>
    </source>
</evidence>
<dbReference type="EMBL" id="HBUF01107138">
    <property type="protein sequence ID" value="CAG6639405.1"/>
    <property type="molecule type" value="Transcribed_RNA"/>
</dbReference>